<name>A0A0K2UTT4_LEPSM</name>
<sequence length="30" mass="3605">MFYDYQIVIHLVYMAKDAHGYAKTKQKNNN</sequence>
<protein>
    <submittedName>
        <fullName evidence="1">Uncharacterized protein</fullName>
    </submittedName>
</protein>
<dbReference type="EMBL" id="HACA01024084">
    <property type="protein sequence ID" value="CDW41445.1"/>
    <property type="molecule type" value="Transcribed_RNA"/>
</dbReference>
<accession>A0A0K2UTT4</accession>
<organism evidence="1">
    <name type="scientific">Lepeophtheirus salmonis</name>
    <name type="common">Salmon louse</name>
    <name type="synonym">Caligus salmonis</name>
    <dbReference type="NCBI Taxonomy" id="72036"/>
    <lineage>
        <taxon>Eukaryota</taxon>
        <taxon>Metazoa</taxon>
        <taxon>Ecdysozoa</taxon>
        <taxon>Arthropoda</taxon>
        <taxon>Crustacea</taxon>
        <taxon>Multicrustacea</taxon>
        <taxon>Hexanauplia</taxon>
        <taxon>Copepoda</taxon>
        <taxon>Siphonostomatoida</taxon>
        <taxon>Caligidae</taxon>
        <taxon>Lepeophtheirus</taxon>
    </lineage>
</organism>
<proteinExistence type="predicted"/>
<dbReference type="AlphaFoldDB" id="A0A0K2UTT4"/>
<evidence type="ECO:0000313" key="1">
    <source>
        <dbReference type="EMBL" id="CDW41445.1"/>
    </source>
</evidence>
<reference evidence="1" key="1">
    <citation type="submission" date="2014-05" db="EMBL/GenBank/DDBJ databases">
        <authorList>
            <person name="Chronopoulou M."/>
        </authorList>
    </citation>
    <scope>NUCLEOTIDE SEQUENCE</scope>
    <source>
        <tissue evidence="1">Whole organism</tissue>
    </source>
</reference>